<dbReference type="OrthoDB" id="2848405at2"/>
<accession>A0A1H8KNM9</accession>
<evidence type="ECO:0000313" key="1">
    <source>
        <dbReference type="EMBL" id="SEN94484.1"/>
    </source>
</evidence>
<organism evidence="1 2">
    <name type="scientific">Mesobacillus persicus</name>
    <dbReference type="NCBI Taxonomy" id="930146"/>
    <lineage>
        <taxon>Bacteria</taxon>
        <taxon>Bacillati</taxon>
        <taxon>Bacillota</taxon>
        <taxon>Bacilli</taxon>
        <taxon>Bacillales</taxon>
        <taxon>Bacillaceae</taxon>
        <taxon>Mesobacillus</taxon>
    </lineage>
</organism>
<dbReference type="RefSeq" id="WP_090750505.1">
    <property type="nucleotide sequence ID" value="NZ_FOBW01000029.1"/>
</dbReference>
<gene>
    <name evidence="1" type="ORF">SAMN05192533_12920</name>
</gene>
<evidence type="ECO:0000313" key="2">
    <source>
        <dbReference type="Proteomes" id="UP000198553"/>
    </source>
</evidence>
<dbReference type="Proteomes" id="UP000198553">
    <property type="component" value="Unassembled WGS sequence"/>
</dbReference>
<name>A0A1H8KNM9_9BACI</name>
<dbReference type="AlphaFoldDB" id="A0A1H8KNM9"/>
<proteinExistence type="predicted"/>
<sequence>MKNSKIEENLVRMVQTEEKAKTFREGYPVAENLREKMLNEVFSDFVIFAYDEFYNDENLMELEAFVEESSPNVLTRQSLLDNMFWWQIMYQSAQKMVSCVDEYLTVNHVRYSTRRFMASWLEKCDKSVPKFYFIGHKYNERHFLVIDLLTQDLSEVTICHSNPISPNRGDVVVGTLLPLGGGLYFPIVDFHCFDYEAREAIASCFQHHYDKYSKCSSPHETFLHVLSIMLKIEKIILTEKLKV</sequence>
<keyword evidence="2" id="KW-1185">Reference proteome</keyword>
<protein>
    <submittedName>
        <fullName evidence="1">Uncharacterized protein</fullName>
    </submittedName>
</protein>
<dbReference type="EMBL" id="FOBW01000029">
    <property type="protein sequence ID" value="SEN94484.1"/>
    <property type="molecule type" value="Genomic_DNA"/>
</dbReference>
<reference evidence="2" key="1">
    <citation type="submission" date="2016-10" db="EMBL/GenBank/DDBJ databases">
        <authorList>
            <person name="Varghese N."/>
            <person name="Submissions S."/>
        </authorList>
    </citation>
    <scope>NUCLEOTIDE SEQUENCE [LARGE SCALE GENOMIC DNA]</scope>
    <source>
        <strain evidence="2">B48,IBRC-M 10115,DSM 25386,CECT 8001</strain>
    </source>
</reference>